<dbReference type="InterPro" id="IPR014710">
    <property type="entry name" value="RmlC-like_jellyroll"/>
</dbReference>
<comment type="caution">
    <text evidence="4">The sequence shown here is derived from an EMBL/GenBank/DDBJ whole genome shotgun (WGS) entry which is preliminary data.</text>
</comment>
<dbReference type="PROSITE" id="PS50042">
    <property type="entry name" value="CNMP_BINDING_3"/>
    <property type="match status" value="1"/>
</dbReference>
<proteinExistence type="predicted"/>
<feature type="domain" description="Cyclic nucleotide-binding" evidence="3">
    <location>
        <begin position="64"/>
        <end position="179"/>
    </location>
</feature>
<dbReference type="PANTHER" id="PTHR45638">
    <property type="entry name" value="CYCLIC NUCLEOTIDE-GATED CATION CHANNEL SUBUNIT A"/>
    <property type="match status" value="1"/>
</dbReference>
<evidence type="ECO:0000259" key="3">
    <source>
        <dbReference type="PROSITE" id="PS50042"/>
    </source>
</evidence>
<dbReference type="InterPro" id="IPR018490">
    <property type="entry name" value="cNMP-bd_dom_sf"/>
</dbReference>
<evidence type="ECO:0000313" key="5">
    <source>
        <dbReference type="Proteomes" id="UP001527099"/>
    </source>
</evidence>
<sequence length="184" mass="20913">MMKLLSRRLRSELERGQAADKPELEQRHAEVAATLQLPETRPTEGWTKDEVILRRVLVLQKIDLFVHLAPEDFIWLAQRVEEVAYEPGEVICRAGDFGDTMYGIIEGSIRVHRGSEEYAVLQEGAFFGEMAIIDSGPRSADCTAKEAAVLLQLHRDQVLTFCFQNIDVLRSMMRVIADRLRGMV</sequence>
<dbReference type="Gene3D" id="2.60.120.10">
    <property type="entry name" value="Jelly Rolls"/>
    <property type="match status" value="1"/>
</dbReference>
<dbReference type="SUPFAM" id="SSF51206">
    <property type="entry name" value="cAMP-binding domain-like"/>
    <property type="match status" value="1"/>
</dbReference>
<dbReference type="InterPro" id="IPR050866">
    <property type="entry name" value="CNG_cation_channel"/>
</dbReference>
<dbReference type="InterPro" id="IPR000595">
    <property type="entry name" value="cNMP-bd_dom"/>
</dbReference>
<keyword evidence="2" id="KW-0407">Ion channel</keyword>
<dbReference type="SMART" id="SM00100">
    <property type="entry name" value="cNMP"/>
    <property type="match status" value="1"/>
</dbReference>
<evidence type="ECO:0000256" key="1">
    <source>
        <dbReference type="ARBA" id="ARBA00023159"/>
    </source>
</evidence>
<gene>
    <name evidence="4" type="ORF">M5X19_05145</name>
</gene>
<dbReference type="EMBL" id="JAMDMX010000011">
    <property type="protein sequence ID" value="MCY9692297.1"/>
    <property type="molecule type" value="Genomic_DNA"/>
</dbReference>
<dbReference type="Pfam" id="PF00027">
    <property type="entry name" value="cNMP_binding"/>
    <property type="match status" value="1"/>
</dbReference>
<keyword evidence="2" id="KW-1071">Ligand-gated ion channel</keyword>
<keyword evidence="2" id="KW-0813">Transport</keyword>
<keyword evidence="5" id="KW-1185">Reference proteome</keyword>
<reference evidence="4 5" key="1">
    <citation type="submission" date="2022-05" db="EMBL/GenBank/DDBJ databases">
        <title>Genome Sequencing of Bee-Associated Microbes.</title>
        <authorList>
            <person name="Dunlap C."/>
        </authorList>
    </citation>
    <scope>NUCLEOTIDE SEQUENCE [LARGE SCALE GENOMIC DNA]</scope>
    <source>
        <strain evidence="4 5">NRRL B-14421</strain>
    </source>
</reference>
<organism evidence="4 5">
    <name type="scientific">Paenibacillus alginolyticus</name>
    <dbReference type="NCBI Taxonomy" id="59839"/>
    <lineage>
        <taxon>Bacteria</taxon>
        <taxon>Bacillati</taxon>
        <taxon>Bacillota</taxon>
        <taxon>Bacilli</taxon>
        <taxon>Bacillales</taxon>
        <taxon>Paenibacillaceae</taxon>
        <taxon>Paenibacillus</taxon>
    </lineage>
</organism>
<keyword evidence="2" id="KW-0406">Ion transport</keyword>
<dbReference type="CDD" id="cd00038">
    <property type="entry name" value="CAP_ED"/>
    <property type="match status" value="1"/>
</dbReference>
<protein>
    <submittedName>
        <fullName evidence="4">Cyclic nucleotide-binding domain-containing protein</fullName>
    </submittedName>
</protein>
<accession>A0ABT4G7X8</accession>
<evidence type="ECO:0000313" key="4">
    <source>
        <dbReference type="EMBL" id="MCY9692297.1"/>
    </source>
</evidence>
<dbReference type="PANTHER" id="PTHR45638:SF11">
    <property type="entry name" value="CYCLIC NUCLEOTIDE-GATED CATION CHANNEL SUBUNIT A"/>
    <property type="match status" value="1"/>
</dbReference>
<dbReference type="RefSeq" id="WP_268613878.1">
    <property type="nucleotide sequence ID" value="NZ_JAMDMX010000011.1"/>
</dbReference>
<dbReference type="Proteomes" id="UP001527099">
    <property type="component" value="Unassembled WGS sequence"/>
</dbReference>
<evidence type="ECO:0000256" key="2">
    <source>
        <dbReference type="ARBA" id="ARBA00023286"/>
    </source>
</evidence>
<keyword evidence="1" id="KW-0010">Activator</keyword>
<name>A0ABT4G7X8_9BACL</name>